<proteinExistence type="predicted"/>
<gene>
    <name evidence="1" type="ORF">PVK06_023098</name>
</gene>
<sequence length="203" mass="22943">MEPFKESNRKPFRRYASSVANTDMLKEHACQLRSKRTWRGFVVNRQSRWLLLMKIDRMANLLFPKRLSTASLNKSLGKRSVGIYGNTNFKKGSMAILPNQITSNDGELNSEHAGASFNLFGDTSIQGRLGSKIQTNLNTDELEKIKAHYNPIFDESKGFIILISDNSLDPALKTEKEEEVKVFVKALSPYEEPQQENASSAVK</sequence>
<name>A0ABR0PAC9_GOSAR</name>
<dbReference type="EMBL" id="JARKNE010000007">
    <property type="protein sequence ID" value="KAK5818165.1"/>
    <property type="molecule type" value="Genomic_DNA"/>
</dbReference>
<dbReference type="Proteomes" id="UP001358586">
    <property type="component" value="Chromosome 7"/>
</dbReference>
<protein>
    <submittedName>
        <fullName evidence="1">Uncharacterized protein</fullName>
    </submittedName>
</protein>
<evidence type="ECO:0000313" key="2">
    <source>
        <dbReference type="Proteomes" id="UP001358586"/>
    </source>
</evidence>
<reference evidence="1 2" key="1">
    <citation type="submission" date="2023-03" db="EMBL/GenBank/DDBJ databases">
        <title>WGS of Gossypium arboreum.</title>
        <authorList>
            <person name="Yu D."/>
        </authorList>
    </citation>
    <scope>NUCLEOTIDE SEQUENCE [LARGE SCALE GENOMIC DNA]</scope>
    <source>
        <tissue evidence="1">Leaf</tissue>
    </source>
</reference>
<accession>A0ABR0PAC9</accession>
<organism evidence="1 2">
    <name type="scientific">Gossypium arboreum</name>
    <name type="common">Tree cotton</name>
    <name type="synonym">Gossypium nanking</name>
    <dbReference type="NCBI Taxonomy" id="29729"/>
    <lineage>
        <taxon>Eukaryota</taxon>
        <taxon>Viridiplantae</taxon>
        <taxon>Streptophyta</taxon>
        <taxon>Embryophyta</taxon>
        <taxon>Tracheophyta</taxon>
        <taxon>Spermatophyta</taxon>
        <taxon>Magnoliopsida</taxon>
        <taxon>eudicotyledons</taxon>
        <taxon>Gunneridae</taxon>
        <taxon>Pentapetalae</taxon>
        <taxon>rosids</taxon>
        <taxon>malvids</taxon>
        <taxon>Malvales</taxon>
        <taxon>Malvaceae</taxon>
        <taxon>Malvoideae</taxon>
        <taxon>Gossypium</taxon>
    </lineage>
</organism>
<keyword evidence="2" id="KW-1185">Reference proteome</keyword>
<comment type="caution">
    <text evidence="1">The sequence shown here is derived from an EMBL/GenBank/DDBJ whole genome shotgun (WGS) entry which is preliminary data.</text>
</comment>
<evidence type="ECO:0000313" key="1">
    <source>
        <dbReference type="EMBL" id="KAK5818165.1"/>
    </source>
</evidence>